<evidence type="ECO:0000313" key="8">
    <source>
        <dbReference type="Proteomes" id="UP000505325"/>
    </source>
</evidence>
<evidence type="ECO:0000256" key="1">
    <source>
        <dbReference type="ARBA" id="ARBA00004141"/>
    </source>
</evidence>
<evidence type="ECO:0000256" key="5">
    <source>
        <dbReference type="ARBA" id="ARBA00023136"/>
    </source>
</evidence>
<dbReference type="GO" id="GO:0022857">
    <property type="term" value="F:transmembrane transporter activity"/>
    <property type="evidence" value="ECO:0007669"/>
    <property type="project" value="InterPro"/>
</dbReference>
<keyword evidence="4 6" id="KW-1133">Transmembrane helix</keyword>
<reference evidence="7 8" key="1">
    <citation type="submission" date="2020-06" db="EMBL/GenBank/DDBJ databases">
        <title>Genome sequence of Paramixta manurensis strain PD-1.</title>
        <authorList>
            <person name="Lee C.W."/>
            <person name="Kim J."/>
        </authorList>
    </citation>
    <scope>NUCLEOTIDE SEQUENCE [LARGE SCALE GENOMIC DNA]</scope>
    <source>
        <strain evidence="7 8">PD-1</strain>
    </source>
</reference>
<name>A0A6M8UBH4_9GAMM</name>
<keyword evidence="5 6" id="KW-0472">Membrane</keyword>
<proteinExistence type="predicted"/>
<feature type="transmembrane region" description="Helical" evidence="6">
    <location>
        <begin position="260"/>
        <end position="282"/>
    </location>
</feature>
<feature type="transmembrane region" description="Helical" evidence="6">
    <location>
        <begin position="359"/>
        <end position="379"/>
    </location>
</feature>
<feature type="transmembrane region" description="Helical" evidence="6">
    <location>
        <begin position="176"/>
        <end position="198"/>
    </location>
</feature>
<dbReference type="Pfam" id="PF13520">
    <property type="entry name" value="AA_permease_2"/>
    <property type="match status" value="1"/>
</dbReference>
<keyword evidence="3 6" id="KW-0812">Transmembrane</keyword>
<dbReference type="EMBL" id="CP054212">
    <property type="protein sequence ID" value="QKJ88156.1"/>
    <property type="molecule type" value="Genomic_DNA"/>
</dbReference>
<dbReference type="Proteomes" id="UP000505325">
    <property type="component" value="Chromosome"/>
</dbReference>
<feature type="transmembrane region" description="Helical" evidence="6">
    <location>
        <begin position="65"/>
        <end position="86"/>
    </location>
</feature>
<feature type="transmembrane region" description="Helical" evidence="6">
    <location>
        <begin position="430"/>
        <end position="448"/>
    </location>
</feature>
<dbReference type="PANTHER" id="PTHR45649:SF26">
    <property type="entry name" value="OS04G0435100 PROTEIN"/>
    <property type="match status" value="1"/>
</dbReference>
<feature type="transmembrane region" description="Helical" evidence="6">
    <location>
        <begin position="218"/>
        <end position="239"/>
    </location>
</feature>
<comment type="subcellular location">
    <subcellularLocation>
        <location evidence="1">Membrane</location>
        <topology evidence="1">Multi-pass membrane protein</topology>
    </subcellularLocation>
</comment>
<evidence type="ECO:0000256" key="6">
    <source>
        <dbReference type="SAM" id="Phobius"/>
    </source>
</evidence>
<dbReference type="Gene3D" id="1.20.1740.10">
    <property type="entry name" value="Amino acid/polyamine transporter I"/>
    <property type="match status" value="1"/>
</dbReference>
<keyword evidence="2" id="KW-0813">Transport</keyword>
<accession>A0A6M8UBH4</accession>
<gene>
    <name evidence="7" type="ORF">PMPD1_3231</name>
</gene>
<keyword evidence="8" id="KW-1185">Reference proteome</keyword>
<dbReference type="KEGG" id="pmak:PMPD1_3231"/>
<organism evidence="7 8">
    <name type="scientific">Paramixta manurensis</name>
    <dbReference type="NCBI Taxonomy" id="2740817"/>
    <lineage>
        <taxon>Bacteria</taxon>
        <taxon>Pseudomonadati</taxon>
        <taxon>Pseudomonadota</taxon>
        <taxon>Gammaproteobacteria</taxon>
        <taxon>Enterobacterales</taxon>
        <taxon>Erwiniaceae</taxon>
        <taxon>Paramixta</taxon>
    </lineage>
</organism>
<protein>
    <submittedName>
        <fullName evidence="7">Amino acid permease</fullName>
    </submittedName>
</protein>
<evidence type="ECO:0000256" key="4">
    <source>
        <dbReference type="ARBA" id="ARBA00022989"/>
    </source>
</evidence>
<sequence>MSDVNKDLHTPGEGKLIEGEGYHSQFERTLGKFESFAVAFSFISITTGLFSTYGSMLASSGPVGIWTWPIVTLGTLLVALVFGLLASKIPLSGFSYQWASRLVNPVLGWWFGWASFAFLGIVTVAVDYGLAQVALFPLLGLNYTAAGGAVTTIALLIIQMVLVIWSTPILTKINNLAVGAEVIAIFGLIVAIGVAVLFLGKGNASNLVSTGLIHSPHYFGWLGPFMLSGLLGAFTLVGWESAANLAEETHNPKQVVPRAMVKAVLASGILGTLFLIVISLGLGDHVNELSKSSAPVADVIRLILGDTFSKVVLVVVCIAIFACGLVILTSNSRLIHAMARDGRLPFSQKLSYVPRPTGGPLWATLLAGAVSTLIVLSFYTNPDALTQLLGAATLFPAILYSGTVLLYIFTRHKHTHHPDDFSLGVWEWPVIIGACVWLVVEMCVFIIPADFRTAQWYVLILMLLGILVFIPVWLWRRKQLQKMPPLGSYPS</sequence>
<feature type="transmembrane region" description="Helical" evidence="6">
    <location>
        <begin position="454"/>
        <end position="475"/>
    </location>
</feature>
<dbReference type="PIRSF" id="PIRSF006060">
    <property type="entry name" value="AA_transporter"/>
    <property type="match status" value="1"/>
</dbReference>
<evidence type="ECO:0000256" key="3">
    <source>
        <dbReference type="ARBA" id="ARBA00022692"/>
    </source>
</evidence>
<dbReference type="InterPro" id="IPR002293">
    <property type="entry name" value="AA/rel_permease1"/>
</dbReference>
<evidence type="ECO:0000256" key="2">
    <source>
        <dbReference type="ARBA" id="ARBA00022448"/>
    </source>
</evidence>
<dbReference type="RefSeq" id="WP_173635043.1">
    <property type="nucleotide sequence ID" value="NZ_CP054212.1"/>
</dbReference>
<feature type="transmembrane region" description="Helical" evidence="6">
    <location>
        <begin position="143"/>
        <end position="164"/>
    </location>
</feature>
<feature type="transmembrane region" description="Helical" evidence="6">
    <location>
        <begin position="311"/>
        <end position="330"/>
    </location>
</feature>
<dbReference type="PANTHER" id="PTHR45649">
    <property type="entry name" value="AMINO-ACID PERMEASE BAT1"/>
    <property type="match status" value="1"/>
</dbReference>
<evidence type="ECO:0000313" key="7">
    <source>
        <dbReference type="EMBL" id="QKJ88156.1"/>
    </source>
</evidence>
<dbReference type="AlphaFoldDB" id="A0A6M8UBH4"/>
<feature type="transmembrane region" description="Helical" evidence="6">
    <location>
        <begin position="107"/>
        <end position="131"/>
    </location>
</feature>
<feature type="transmembrane region" description="Helical" evidence="6">
    <location>
        <begin position="33"/>
        <end position="53"/>
    </location>
</feature>
<feature type="transmembrane region" description="Helical" evidence="6">
    <location>
        <begin position="385"/>
        <end position="409"/>
    </location>
</feature>
<dbReference type="GO" id="GO:0016020">
    <property type="term" value="C:membrane"/>
    <property type="evidence" value="ECO:0007669"/>
    <property type="project" value="UniProtKB-SubCell"/>
</dbReference>